<gene>
    <name evidence="3" type="ORF">GOM49_12660</name>
</gene>
<evidence type="ECO:0000256" key="1">
    <source>
        <dbReference type="SAM" id="Phobius"/>
    </source>
</evidence>
<feature type="transmembrane region" description="Helical" evidence="1">
    <location>
        <begin position="85"/>
        <end position="102"/>
    </location>
</feature>
<keyword evidence="1" id="KW-1133">Transmembrane helix</keyword>
<feature type="transmembrane region" description="Helical" evidence="1">
    <location>
        <begin position="7"/>
        <end position="24"/>
    </location>
</feature>
<dbReference type="PIRSF" id="PIRSF019083">
    <property type="entry name" value="UCP019083_VanZ"/>
    <property type="match status" value="1"/>
</dbReference>
<protein>
    <submittedName>
        <fullName evidence="3">VanZ family protein</fullName>
    </submittedName>
</protein>
<evidence type="ECO:0000313" key="3">
    <source>
        <dbReference type="EMBL" id="QGU95832.1"/>
    </source>
</evidence>
<organism evidence="3 4">
    <name type="scientific">Clostridium bovifaecis</name>
    <dbReference type="NCBI Taxonomy" id="2184719"/>
    <lineage>
        <taxon>Bacteria</taxon>
        <taxon>Bacillati</taxon>
        <taxon>Bacillota</taxon>
        <taxon>Clostridia</taxon>
        <taxon>Eubacteriales</taxon>
        <taxon>Clostridiaceae</taxon>
        <taxon>Clostridium</taxon>
    </lineage>
</organism>
<evidence type="ECO:0000313" key="4">
    <source>
        <dbReference type="Proteomes" id="UP000422764"/>
    </source>
</evidence>
<dbReference type="AlphaFoldDB" id="A0A6I6EQ40"/>
<dbReference type="InterPro" id="IPR006976">
    <property type="entry name" value="VanZ-like"/>
</dbReference>
<sequence>MKQKKTYLRWTLVIIWMAVIFLFSNDPAVVSDEKSGNVIHVLNSLGVDLNSAFGNLANFIVRKAAHFMEYFILYMLIFNALRDEVPLKNGLIISLIATFLYACSDEMHQIFIPGREGRFKDVLIDTSGGVFAGILIMIVNKQKSISKGKK</sequence>
<evidence type="ECO:0000259" key="2">
    <source>
        <dbReference type="Pfam" id="PF04892"/>
    </source>
</evidence>
<keyword evidence="1" id="KW-0812">Transmembrane</keyword>
<feature type="transmembrane region" description="Helical" evidence="1">
    <location>
        <begin position="59"/>
        <end position="78"/>
    </location>
</feature>
<reference evidence="3 4" key="1">
    <citation type="submission" date="2019-12" db="EMBL/GenBank/DDBJ databases">
        <title>Genome sequenceing of Clostridium bovifaecis.</title>
        <authorList>
            <person name="Yao Y."/>
        </authorList>
    </citation>
    <scope>NUCLEOTIDE SEQUENCE [LARGE SCALE GENOMIC DNA]</scope>
    <source>
        <strain evidence="3 4">BXX</strain>
    </source>
</reference>
<feature type="domain" description="VanZ-like" evidence="2">
    <location>
        <begin position="10"/>
        <end position="139"/>
    </location>
</feature>
<accession>A0A6I6EQ40</accession>
<dbReference type="Pfam" id="PF04892">
    <property type="entry name" value="VanZ"/>
    <property type="match status" value="1"/>
</dbReference>
<dbReference type="EMBL" id="CP046522">
    <property type="protein sequence ID" value="QGU95832.1"/>
    <property type="molecule type" value="Genomic_DNA"/>
</dbReference>
<keyword evidence="1" id="KW-0472">Membrane</keyword>
<name>A0A6I6EQ40_9CLOT</name>
<dbReference type="InterPro" id="IPR016747">
    <property type="entry name" value="Phosphotransbutyrylase"/>
</dbReference>
<feature type="transmembrane region" description="Helical" evidence="1">
    <location>
        <begin position="122"/>
        <end position="140"/>
    </location>
</feature>
<dbReference type="Proteomes" id="UP000422764">
    <property type="component" value="Chromosome"/>
</dbReference>
<proteinExistence type="predicted"/>
<dbReference type="NCBIfam" id="NF037970">
    <property type="entry name" value="vanZ_1"/>
    <property type="match status" value="1"/>
</dbReference>
<keyword evidence="4" id="KW-1185">Reference proteome</keyword>